<dbReference type="OrthoDB" id="409374at2759"/>
<accession>A0A812VIW0</accession>
<evidence type="ECO:0000313" key="1">
    <source>
        <dbReference type="EMBL" id="CAE7626055.1"/>
    </source>
</evidence>
<comment type="caution">
    <text evidence="1">The sequence shown here is derived from an EMBL/GenBank/DDBJ whole genome shotgun (WGS) entry which is preliminary data.</text>
</comment>
<reference evidence="1" key="1">
    <citation type="submission" date="2021-02" db="EMBL/GenBank/DDBJ databases">
        <authorList>
            <person name="Dougan E. K."/>
            <person name="Rhodes N."/>
            <person name="Thang M."/>
            <person name="Chan C."/>
        </authorList>
    </citation>
    <scope>NUCLEOTIDE SEQUENCE</scope>
</reference>
<dbReference type="EMBL" id="CAJNJA010029376">
    <property type="protein sequence ID" value="CAE7626055.1"/>
    <property type="molecule type" value="Genomic_DNA"/>
</dbReference>
<protein>
    <submittedName>
        <fullName evidence="1">Uncharacterized protein</fullName>
    </submittedName>
</protein>
<gene>
    <name evidence="1" type="ORF">SNEC2469_LOCUS17670</name>
</gene>
<keyword evidence="2" id="KW-1185">Reference proteome</keyword>
<sequence length="864" mass="92075">MPDPIPVGYELVRAGDPGMDILDEWRCAPGYVGQAVSRCIFDNETECGVAQVLSGCLKLEPCVLPSMAHCSLNFSECLELGPGESCTVTCKASYAGFIRPIMEHEEEDEDENFSNFSNDSNRSFVSNMSNATIPWPLEPSLVPSDGVMGSCPAGNTIAGREFDMMELLCVFEDCIDPEPIPEPFVKLQATNSSEDSWQCADGFAGNATATCVMRQDCVGEYELSECLPVAPCGAPVVDLCRFEAAVCDMAPGGSCPLLDGYPAESPREVQSLFKELLRGFRPRPGAPGMAVCPEMNTELGAPPEIHLPECESLCMYLEDVEAPTGFASCEDAGTCPGGENATGWTCAAGYGGNATTTCLIDPENNCSASYVFSGCGPLTICAGMQNPDPCRYIHSCIPGLLPGEQCEFRCKPPSFLGDPTTGTCPMDNTDPLRPPVVPVLPSCEPQCTEPSEPPQGYNRSGGNWTCADGYLGTAVPSCGPDRNCVMRFTLSGCEEKVPCSAPALPGGCEYVSSCPTQLLPGETCQLDCQAPFYGNSTNATCDENNLVLNIAPNFSLPNCSLQCLDPPVNLTEAYVETADGWECNSTGYLGTVVSSCYADSSCTGILLLSGCLPIVPCLTPDPRAFDQCQFNFTGCDQLTPGTTCNVSCRDPYVGNSTMASCREQNVDPLEPLQFERPNCALLCPEPDPVPEGYIRGSDSWTCAPGYTGIASASCYMDRTELTGCVQLQPCWFPPSDVCDYDTSDCSMVPAGGTCQVFCRVPMGGGPAVGYCPSTNTDANTLVDVQMPNCFLDCPIPEELPEEYNVSFTAVREDGLAVSTFSTDPLSGRRARIEREGYFICAELHAGNLTALIIAYPQTSASPGE</sequence>
<proteinExistence type="predicted"/>
<dbReference type="Proteomes" id="UP000601435">
    <property type="component" value="Unassembled WGS sequence"/>
</dbReference>
<dbReference type="AlphaFoldDB" id="A0A812VIW0"/>
<organism evidence="1 2">
    <name type="scientific">Symbiodinium necroappetens</name>
    <dbReference type="NCBI Taxonomy" id="1628268"/>
    <lineage>
        <taxon>Eukaryota</taxon>
        <taxon>Sar</taxon>
        <taxon>Alveolata</taxon>
        <taxon>Dinophyceae</taxon>
        <taxon>Suessiales</taxon>
        <taxon>Symbiodiniaceae</taxon>
        <taxon>Symbiodinium</taxon>
    </lineage>
</organism>
<name>A0A812VIW0_9DINO</name>
<evidence type="ECO:0000313" key="2">
    <source>
        <dbReference type="Proteomes" id="UP000601435"/>
    </source>
</evidence>